<dbReference type="InterPro" id="IPR051766">
    <property type="entry name" value="TXND_domain-containing"/>
</dbReference>
<dbReference type="InterPro" id="IPR036249">
    <property type="entry name" value="Thioredoxin-like_sf"/>
</dbReference>
<reference evidence="5" key="1">
    <citation type="submission" date="2021-02" db="EMBL/GenBank/DDBJ databases">
        <authorList>
            <person name="Nowell W R."/>
        </authorList>
    </citation>
    <scope>NUCLEOTIDE SEQUENCE</scope>
</reference>
<dbReference type="Proteomes" id="UP000663842">
    <property type="component" value="Unassembled WGS sequence"/>
</dbReference>
<dbReference type="SUPFAM" id="SSF52833">
    <property type="entry name" value="Thioredoxin-like"/>
    <property type="match status" value="1"/>
</dbReference>
<evidence type="ECO:0000259" key="3">
    <source>
        <dbReference type="SMART" id="SM00562"/>
    </source>
</evidence>
<dbReference type="Gene3D" id="3.40.30.10">
    <property type="entry name" value="Glutaredoxin"/>
    <property type="match status" value="1"/>
</dbReference>
<gene>
    <name evidence="4" type="ORF">BYL167_LOCUS11076</name>
    <name evidence="7" type="ORF">GIL414_LOCUS15528</name>
    <name evidence="5" type="ORF">OVN521_LOCUS14130</name>
    <name evidence="6" type="ORF">UXM345_LOCUS20014</name>
</gene>
<dbReference type="Proteomes" id="UP000681720">
    <property type="component" value="Unassembled WGS sequence"/>
</dbReference>
<dbReference type="PROSITE" id="PS51374">
    <property type="entry name" value="NDPK_LIKE"/>
    <property type="match status" value="2"/>
</dbReference>
<dbReference type="EMBL" id="CAJOBJ010006856">
    <property type="protein sequence ID" value="CAF4071287.1"/>
    <property type="molecule type" value="Genomic_DNA"/>
</dbReference>
<evidence type="ECO:0000256" key="2">
    <source>
        <dbReference type="SAM" id="MobiDB-lite"/>
    </source>
</evidence>
<evidence type="ECO:0000313" key="7">
    <source>
        <dbReference type="EMBL" id="CAF4071287.1"/>
    </source>
</evidence>
<feature type="compositionally biased region" description="Basic and acidic residues" evidence="2">
    <location>
        <begin position="593"/>
        <end position="604"/>
    </location>
</feature>
<dbReference type="SUPFAM" id="SSF54919">
    <property type="entry name" value="Nucleoside diphosphate kinase, NDK"/>
    <property type="match status" value="3"/>
</dbReference>
<organism evidence="5 8">
    <name type="scientific">Rotaria magnacalcarata</name>
    <dbReference type="NCBI Taxonomy" id="392030"/>
    <lineage>
        <taxon>Eukaryota</taxon>
        <taxon>Metazoa</taxon>
        <taxon>Spiralia</taxon>
        <taxon>Gnathifera</taxon>
        <taxon>Rotifera</taxon>
        <taxon>Eurotatoria</taxon>
        <taxon>Bdelloidea</taxon>
        <taxon>Philodinida</taxon>
        <taxon>Philodinidae</taxon>
        <taxon>Rotaria</taxon>
    </lineage>
</organism>
<evidence type="ECO:0000313" key="6">
    <source>
        <dbReference type="EMBL" id="CAF4064049.1"/>
    </source>
</evidence>
<evidence type="ECO:0000313" key="8">
    <source>
        <dbReference type="Proteomes" id="UP000663866"/>
    </source>
</evidence>
<comment type="caution">
    <text evidence="5">The sequence shown here is derived from an EMBL/GenBank/DDBJ whole genome shotgun (WGS) entry which is preliminary data.</text>
</comment>
<feature type="domain" description="Nucleoside diphosphate kinase-like" evidence="3">
    <location>
        <begin position="302"/>
        <end position="441"/>
    </location>
</feature>
<proteinExistence type="inferred from homology"/>
<dbReference type="Pfam" id="PF00085">
    <property type="entry name" value="Thioredoxin"/>
    <property type="match status" value="1"/>
</dbReference>
<sequence length="604" mass="67816">MVVSNCKDMARRRQEIALQVELETQEEWNEATNKEGLLVIDIYQQWAGPCKSVEGNFKRIKLETGEQLLRFALAKADTIDSLEKYRGRCEPCFLFYATGVLVDAVIGANAPELQRKILLNLEQEKKILKDGGERREFNFDHAATDEEEDGDAAANRQRSSSVAHAIASQQYTLAVIRPDAYADGKVEEIVDQIKSNGFKVLIQQEHLLDENGARELHRYKMNQEGYEDHIARMVSGPSIVLLLQKTEAKDATVDDFLELVNSDESLKTFVDCTQSIDNIHDELVLLLPNIAQRPHTPQEQLVERTLAIIRPSALKLFKDAIVSRIIQAGFEVTRQAEMHLTREQAEEFYSVKKSESYYEDLIREMTSGPSLALYMIKKDAVQGFRTLLGPAEKNQIKEASGTFRHEFDMVDTNVNSLHGPRSHAEVNRNVQFFFPEERILAILKPNLTGQQRSDIVDALKKAGFFIMARKTDKLTGDQVAQLEKAHQGKDHYNELLSYLTSGPSELLALAKENASQSLSQIIGPEDPAKATESAPNSLRALYGKDLVHNAIDVSSGAEQGKQDIHLIFGDLERDEVFPKSKSIDSSMSASSDTDIRKGDCNKYS</sequence>
<protein>
    <recommendedName>
        <fullName evidence="3">Nucleoside diphosphate kinase-like domain-containing protein</fullName>
    </recommendedName>
</protein>
<comment type="similarity">
    <text evidence="1">Belongs to the NDK family.</text>
</comment>
<dbReference type="EMBL" id="CAJOBG010002115">
    <property type="protein sequence ID" value="CAF3984597.1"/>
    <property type="molecule type" value="Genomic_DNA"/>
</dbReference>
<dbReference type="InterPro" id="IPR034907">
    <property type="entry name" value="NDK-like_dom"/>
</dbReference>
<dbReference type="Proteomes" id="UP000681967">
    <property type="component" value="Unassembled WGS sequence"/>
</dbReference>
<evidence type="ECO:0000313" key="4">
    <source>
        <dbReference type="EMBL" id="CAF3952153.1"/>
    </source>
</evidence>
<dbReference type="EMBL" id="CAJOBH010003427">
    <property type="protein sequence ID" value="CAF3952153.1"/>
    <property type="molecule type" value="Genomic_DNA"/>
</dbReference>
<feature type="region of interest" description="Disordered" evidence="2">
    <location>
        <begin position="579"/>
        <end position="604"/>
    </location>
</feature>
<dbReference type="InterPro" id="IPR036850">
    <property type="entry name" value="NDK-like_dom_sf"/>
</dbReference>
<name>A0A819MU28_9BILA</name>
<accession>A0A819MU28</accession>
<dbReference type="Pfam" id="PF00334">
    <property type="entry name" value="NDK"/>
    <property type="match status" value="2"/>
</dbReference>
<dbReference type="CDD" id="cd02948">
    <property type="entry name" value="TRX_NDPK"/>
    <property type="match status" value="1"/>
</dbReference>
<keyword evidence="8" id="KW-1185">Reference proteome</keyword>
<dbReference type="InterPro" id="IPR013766">
    <property type="entry name" value="Thioredoxin_domain"/>
</dbReference>
<dbReference type="Proteomes" id="UP000663866">
    <property type="component" value="Unassembled WGS sequence"/>
</dbReference>
<dbReference type="SMART" id="SM00562">
    <property type="entry name" value="NDK"/>
    <property type="match status" value="2"/>
</dbReference>
<feature type="domain" description="Nucleoside diphosphate kinase-like" evidence="3">
    <location>
        <begin position="442"/>
        <end position="575"/>
    </location>
</feature>
<dbReference type="Gene3D" id="3.30.70.141">
    <property type="entry name" value="Nucleoside diphosphate kinase-like domain"/>
    <property type="match status" value="3"/>
</dbReference>
<dbReference type="PANTHER" id="PTHR46135">
    <property type="entry name" value="NME/NM23 FAMILY MEMBER 8"/>
    <property type="match status" value="1"/>
</dbReference>
<dbReference type="PANTHER" id="PTHR46135:SF3">
    <property type="entry name" value="NME_NM23 FAMILY MEMBER 8"/>
    <property type="match status" value="1"/>
</dbReference>
<dbReference type="EMBL" id="CAJOBF010002924">
    <property type="protein sequence ID" value="CAF4064049.1"/>
    <property type="molecule type" value="Genomic_DNA"/>
</dbReference>
<evidence type="ECO:0000313" key="5">
    <source>
        <dbReference type="EMBL" id="CAF3984597.1"/>
    </source>
</evidence>
<dbReference type="AlphaFoldDB" id="A0A819MU28"/>
<feature type="compositionally biased region" description="Low complexity" evidence="2">
    <location>
        <begin position="583"/>
        <end position="592"/>
    </location>
</feature>
<evidence type="ECO:0000256" key="1">
    <source>
        <dbReference type="PROSITE-ProRule" id="PRU00706"/>
    </source>
</evidence>
<comment type="caution">
    <text evidence="1">Lacks conserved residue(s) required for the propagation of feature annotation.</text>
</comment>